<dbReference type="EMBL" id="CM007374">
    <property type="protein sequence ID" value="OIV98512.1"/>
    <property type="molecule type" value="Genomic_DNA"/>
</dbReference>
<evidence type="ECO:0000313" key="3">
    <source>
        <dbReference type="Proteomes" id="UP000188354"/>
    </source>
</evidence>
<feature type="region of interest" description="Disordered" evidence="1">
    <location>
        <begin position="1"/>
        <end position="26"/>
    </location>
</feature>
<accession>A0A1J7H836</accession>
<gene>
    <name evidence="2" type="ORF">TanjilG_18796</name>
</gene>
<keyword evidence="3" id="KW-1185">Reference proteome</keyword>
<dbReference type="AlphaFoldDB" id="A0A1J7H836"/>
<proteinExistence type="predicted"/>
<protein>
    <submittedName>
        <fullName evidence="2">Uncharacterized protein</fullName>
    </submittedName>
</protein>
<sequence>MALADSSSVRFAEEERRREHRSHGSSAFNQKWCPVLGKLSNSDSLAASGNKLIMDRNYDDRVGRLVIPRKMKSLDTPYWWVDREVLRSLIVYMPYHKPVMEVLTCYSNDVMWYGPTD</sequence>
<organism evidence="2 3">
    <name type="scientific">Lupinus angustifolius</name>
    <name type="common">Narrow-leaved blue lupine</name>
    <dbReference type="NCBI Taxonomy" id="3871"/>
    <lineage>
        <taxon>Eukaryota</taxon>
        <taxon>Viridiplantae</taxon>
        <taxon>Streptophyta</taxon>
        <taxon>Embryophyta</taxon>
        <taxon>Tracheophyta</taxon>
        <taxon>Spermatophyta</taxon>
        <taxon>Magnoliopsida</taxon>
        <taxon>eudicotyledons</taxon>
        <taxon>Gunneridae</taxon>
        <taxon>Pentapetalae</taxon>
        <taxon>rosids</taxon>
        <taxon>fabids</taxon>
        <taxon>Fabales</taxon>
        <taxon>Fabaceae</taxon>
        <taxon>Papilionoideae</taxon>
        <taxon>50 kb inversion clade</taxon>
        <taxon>genistoids sensu lato</taxon>
        <taxon>core genistoids</taxon>
        <taxon>Genisteae</taxon>
        <taxon>Lupinus</taxon>
    </lineage>
</organism>
<dbReference type="Gramene" id="OIV98512">
    <property type="protein sequence ID" value="OIV98512"/>
    <property type="gene ID" value="TanjilG_18796"/>
</dbReference>
<evidence type="ECO:0000313" key="2">
    <source>
        <dbReference type="EMBL" id="OIV98512.1"/>
    </source>
</evidence>
<feature type="compositionally biased region" description="Low complexity" evidence="1">
    <location>
        <begin position="1"/>
        <end position="10"/>
    </location>
</feature>
<dbReference type="Proteomes" id="UP000188354">
    <property type="component" value="Chromosome LG14"/>
</dbReference>
<name>A0A1J7H836_LUPAN</name>
<evidence type="ECO:0000256" key="1">
    <source>
        <dbReference type="SAM" id="MobiDB-lite"/>
    </source>
</evidence>
<reference evidence="2 3" key="1">
    <citation type="journal article" date="2017" name="Plant Biotechnol. J.">
        <title>A comprehensive draft genome sequence for lupin (Lupinus angustifolius), an emerging health food: insights into plant-microbe interactions and legume evolution.</title>
        <authorList>
            <person name="Hane J.K."/>
            <person name="Ming Y."/>
            <person name="Kamphuis L.G."/>
            <person name="Nelson M.N."/>
            <person name="Garg G."/>
            <person name="Atkins C.A."/>
            <person name="Bayer P.E."/>
            <person name="Bravo A."/>
            <person name="Bringans S."/>
            <person name="Cannon S."/>
            <person name="Edwards D."/>
            <person name="Foley R."/>
            <person name="Gao L.L."/>
            <person name="Harrison M.J."/>
            <person name="Huang W."/>
            <person name="Hurgobin B."/>
            <person name="Li S."/>
            <person name="Liu C.W."/>
            <person name="McGrath A."/>
            <person name="Morahan G."/>
            <person name="Murray J."/>
            <person name="Weller J."/>
            <person name="Jian J."/>
            <person name="Singh K.B."/>
        </authorList>
    </citation>
    <scope>NUCLEOTIDE SEQUENCE [LARGE SCALE GENOMIC DNA]</scope>
    <source>
        <strain evidence="3">cv. Tanjil</strain>
        <tissue evidence="2">Whole plant</tissue>
    </source>
</reference>